<evidence type="ECO:0000256" key="3">
    <source>
        <dbReference type="ARBA" id="ARBA00023163"/>
    </source>
</evidence>
<dbReference type="Gramene" id="KQK04026">
    <property type="protein sequence ID" value="KQK04026"/>
    <property type="gene ID" value="BRADI_2g11260v3"/>
</dbReference>
<reference evidence="7 8" key="1">
    <citation type="journal article" date="2010" name="Nature">
        <title>Genome sequencing and analysis of the model grass Brachypodium distachyon.</title>
        <authorList>
            <consortium name="International Brachypodium Initiative"/>
        </authorList>
    </citation>
    <scope>NUCLEOTIDE SEQUENCE [LARGE SCALE GENOMIC DNA]</scope>
    <source>
        <strain evidence="7">Bd21</strain>
        <strain evidence="8">cv. Bd21</strain>
    </source>
</reference>
<dbReference type="KEGG" id="bdi:100825507"/>
<dbReference type="HOGENOM" id="CLU_730377_0_0_1"/>
<reference evidence="7" key="2">
    <citation type="submission" date="2017-06" db="EMBL/GenBank/DDBJ databases">
        <title>WGS assembly of Brachypodium distachyon.</title>
        <authorList>
            <consortium name="The International Brachypodium Initiative"/>
            <person name="Lucas S."/>
            <person name="Harmon-Smith M."/>
            <person name="Lail K."/>
            <person name="Tice H."/>
            <person name="Grimwood J."/>
            <person name="Bruce D."/>
            <person name="Barry K."/>
            <person name="Shu S."/>
            <person name="Lindquist E."/>
            <person name="Wang M."/>
            <person name="Pitluck S."/>
            <person name="Vogel J.P."/>
            <person name="Garvin D.F."/>
            <person name="Mockler T.C."/>
            <person name="Schmutz J."/>
            <person name="Rokhsar D."/>
            <person name="Bevan M.W."/>
        </authorList>
    </citation>
    <scope>NUCLEOTIDE SEQUENCE</scope>
    <source>
        <strain evidence="7">Bd21</strain>
    </source>
</reference>
<dbReference type="GO" id="GO:0006355">
    <property type="term" value="P:regulation of DNA-templated transcription"/>
    <property type="evidence" value="ECO:0000318"/>
    <property type="project" value="GO_Central"/>
</dbReference>
<dbReference type="Gene3D" id="4.10.280.10">
    <property type="entry name" value="Helix-loop-helix DNA-binding domain"/>
    <property type="match status" value="1"/>
</dbReference>
<dbReference type="InterPro" id="IPR045895">
    <property type="entry name" value="bHLH91-like"/>
</dbReference>
<dbReference type="CDD" id="cd18918">
    <property type="entry name" value="bHLH_AtMYC1_like"/>
    <property type="match status" value="1"/>
</dbReference>
<keyword evidence="4" id="KW-0539">Nucleus</keyword>
<dbReference type="SMART" id="SM00353">
    <property type="entry name" value="HLH"/>
    <property type="match status" value="1"/>
</dbReference>
<dbReference type="SUPFAM" id="SSF47459">
    <property type="entry name" value="HLH, helix-loop-helix DNA-binding domain"/>
    <property type="match status" value="1"/>
</dbReference>
<name>I1HEQ8_BRADI</name>
<dbReference type="PANTHER" id="PTHR46834:SF2">
    <property type="entry name" value="TRANSCRIPTION FACTOR TIP2"/>
    <property type="match status" value="1"/>
</dbReference>
<dbReference type="PANTHER" id="PTHR46834">
    <property type="entry name" value="TRANSCRIPTION FACTOR BHLH91"/>
    <property type="match status" value="1"/>
</dbReference>
<dbReference type="Proteomes" id="UP000008810">
    <property type="component" value="Chromosome 2"/>
</dbReference>
<dbReference type="eggNOG" id="ENOG502SM54">
    <property type="taxonomic scope" value="Eukaryota"/>
</dbReference>
<dbReference type="PROSITE" id="PS50888">
    <property type="entry name" value="BHLH"/>
    <property type="match status" value="1"/>
</dbReference>
<dbReference type="AlphaFoldDB" id="I1HEQ8"/>
<dbReference type="EMBL" id="CM000881">
    <property type="protein sequence ID" value="KQK04026.1"/>
    <property type="molecule type" value="Genomic_DNA"/>
</dbReference>
<dbReference type="InterPro" id="IPR036638">
    <property type="entry name" value="HLH_DNA-bd_sf"/>
</dbReference>
<dbReference type="GeneID" id="100825507"/>
<dbReference type="Pfam" id="PF00010">
    <property type="entry name" value="HLH"/>
    <property type="match status" value="1"/>
</dbReference>
<keyword evidence="3" id="KW-0804">Transcription</keyword>
<feature type="region of interest" description="Disordered" evidence="5">
    <location>
        <begin position="137"/>
        <end position="172"/>
    </location>
</feature>
<proteinExistence type="inferred from homology"/>
<evidence type="ECO:0000313" key="8">
    <source>
        <dbReference type="EnsemblPlants" id="KQK04026"/>
    </source>
</evidence>
<dbReference type="GO" id="GO:0048658">
    <property type="term" value="P:anther wall tapetum development"/>
    <property type="evidence" value="ECO:0000318"/>
    <property type="project" value="GO_Central"/>
</dbReference>
<evidence type="ECO:0000256" key="1">
    <source>
        <dbReference type="ARBA" id="ARBA00005510"/>
    </source>
</evidence>
<dbReference type="OrthoDB" id="1932168at2759"/>
<organism evidence="7">
    <name type="scientific">Brachypodium distachyon</name>
    <name type="common">Purple false brome</name>
    <name type="synonym">Trachynia distachya</name>
    <dbReference type="NCBI Taxonomy" id="15368"/>
    <lineage>
        <taxon>Eukaryota</taxon>
        <taxon>Viridiplantae</taxon>
        <taxon>Streptophyta</taxon>
        <taxon>Embryophyta</taxon>
        <taxon>Tracheophyta</taxon>
        <taxon>Spermatophyta</taxon>
        <taxon>Magnoliopsida</taxon>
        <taxon>Liliopsida</taxon>
        <taxon>Poales</taxon>
        <taxon>Poaceae</taxon>
        <taxon>BOP clade</taxon>
        <taxon>Pooideae</taxon>
        <taxon>Stipodae</taxon>
        <taxon>Brachypodieae</taxon>
        <taxon>Brachypodium</taxon>
    </lineage>
</organism>
<comment type="similarity">
    <text evidence="1">Belongs to the bHLH protein family.</text>
</comment>
<evidence type="ECO:0000256" key="2">
    <source>
        <dbReference type="ARBA" id="ARBA00023015"/>
    </source>
</evidence>
<dbReference type="InterPro" id="IPR045896">
    <property type="entry name" value="MYC1-like_bHLH"/>
</dbReference>
<dbReference type="InterPro" id="IPR011598">
    <property type="entry name" value="bHLH_dom"/>
</dbReference>
<evidence type="ECO:0000256" key="4">
    <source>
        <dbReference type="ARBA" id="ARBA00023242"/>
    </source>
</evidence>
<accession>I1HEQ8</accession>
<dbReference type="GO" id="GO:0009555">
    <property type="term" value="P:pollen development"/>
    <property type="evidence" value="ECO:0000318"/>
    <property type="project" value="GO_Central"/>
</dbReference>
<protein>
    <recommendedName>
        <fullName evidence="6">BHLH domain-containing protein</fullName>
    </recommendedName>
</protein>
<dbReference type="STRING" id="15368.I1HEQ8"/>
<dbReference type="EnsemblPlants" id="KQK04026">
    <property type="protein sequence ID" value="KQK04026"/>
    <property type="gene ID" value="BRADI_2g11260v3"/>
</dbReference>
<dbReference type="RefSeq" id="XP_003567568.1">
    <property type="nucleotide sequence ID" value="XM_003567520.3"/>
</dbReference>
<dbReference type="OMA" id="LMHLIPN"/>
<evidence type="ECO:0000259" key="6">
    <source>
        <dbReference type="PROSITE" id="PS50888"/>
    </source>
</evidence>
<sequence length="366" mass="39797">MYHPQCELLMPHESLDMDAVVGQSHLAASGVSAIPAELNFHLLHHSFVDTAASPQPPTVDYFFPGTDPPPAAVQFEQLAATNHHAMSMLRDYYGQQYPAETYLRGGPRTTTGSSSLVFGVAHDDESAAYNMVGPFVESSPTTRAAGGGRKRNRGSRAAGGPAHGGVEKKEKQRRLRLTEKYTALMLLIPNRTKEDRATVISDAIEYIQELGRTVEELTLLVGKKRRRNGAGEHHLHQGDVVDAAPAVGAAGELVLAAESSEGEVQAPLAALQPIRSTYIQRKSKETFVDVRIVEDEVNIKLTKRRRDGCLAAASRALDDLRLDLVHLSGGKIGDCHIYMFNTKIHQGSPVFASAVASKLIEVVDEY</sequence>
<keyword evidence="9" id="KW-1185">Reference proteome</keyword>
<reference evidence="8" key="3">
    <citation type="submission" date="2018-08" db="UniProtKB">
        <authorList>
            <consortium name="EnsemblPlants"/>
        </authorList>
    </citation>
    <scope>IDENTIFICATION</scope>
    <source>
        <strain evidence="8">cv. Bd21</strain>
    </source>
</reference>
<keyword evidence="2" id="KW-0805">Transcription regulation</keyword>
<gene>
    <name evidence="8" type="primary">LOC100825507</name>
    <name evidence="7" type="ORF">BRADI_2g11260v3</name>
</gene>
<feature type="domain" description="BHLH" evidence="6">
    <location>
        <begin position="161"/>
        <end position="210"/>
    </location>
</feature>
<evidence type="ECO:0000313" key="9">
    <source>
        <dbReference type="Proteomes" id="UP000008810"/>
    </source>
</evidence>
<evidence type="ECO:0000256" key="5">
    <source>
        <dbReference type="SAM" id="MobiDB-lite"/>
    </source>
</evidence>
<evidence type="ECO:0000313" key="7">
    <source>
        <dbReference type="EMBL" id="KQK04026.1"/>
    </source>
</evidence>
<dbReference type="GO" id="GO:0046983">
    <property type="term" value="F:protein dimerization activity"/>
    <property type="evidence" value="ECO:0007669"/>
    <property type="project" value="InterPro"/>
</dbReference>